<dbReference type="InterPro" id="IPR029044">
    <property type="entry name" value="Nucleotide-diphossugar_trans"/>
</dbReference>
<proteinExistence type="predicted"/>
<keyword evidence="2" id="KW-1185">Reference proteome</keyword>
<protein>
    <submittedName>
        <fullName evidence="1">DUF2064 domain-containing protein</fullName>
    </submittedName>
</protein>
<dbReference type="SUPFAM" id="SSF53448">
    <property type="entry name" value="Nucleotide-diphospho-sugar transferases"/>
    <property type="match status" value="1"/>
</dbReference>
<comment type="caution">
    <text evidence="1">The sequence shown here is derived from an EMBL/GenBank/DDBJ whole genome shotgun (WGS) entry which is preliminary data.</text>
</comment>
<dbReference type="PANTHER" id="PTHR36529:SF1">
    <property type="entry name" value="GLYCOSYLTRANSFERASE"/>
    <property type="match status" value="1"/>
</dbReference>
<dbReference type="Proteomes" id="UP000565521">
    <property type="component" value="Unassembled WGS sequence"/>
</dbReference>
<sequence length="230" mass="24101">MSTAAPRSTTAILLFSRLAGEEAAHKRFGNGPGTVVAAQLIAQATATARQAGVDFLHFGSGQQVGSTFGQRLVSALAYGFGLGYERLVVIGNDCPQLTPAQLRQAVAGLATADAVLGPDLAGGVYLLGVNRAFFAAEAWAALPWQTASLHQALARCLRHAGATVSRLRSLSDINTAHDLAWVLRRLPAAALRRRLLRLLRPAGPVRPALRPRLRAVAVAASLPLRGPPAA</sequence>
<name>A0A7Y7PS57_9BACT</name>
<reference evidence="1 2" key="1">
    <citation type="submission" date="2020-05" db="EMBL/GenBank/DDBJ databases">
        <title>Hymenobacter terrestris sp. nov. and Hymenobacter lapidiphilus sp. nov., isolated from regoliths in Antarctica.</title>
        <authorList>
            <person name="Sedlacek I."/>
            <person name="Pantucek R."/>
            <person name="Zeman M."/>
            <person name="Holochova P."/>
            <person name="Kralova S."/>
            <person name="Stankova E."/>
            <person name="Sedo O."/>
            <person name="Micenkova L."/>
            <person name="Svec P."/>
            <person name="Gupta V."/>
            <person name="Sood U."/>
            <person name="Korpole U.S."/>
            <person name="Lal R."/>
        </authorList>
    </citation>
    <scope>NUCLEOTIDE SEQUENCE [LARGE SCALE GENOMIC DNA]</scope>
    <source>
        <strain evidence="1 2">P5342</strain>
    </source>
</reference>
<dbReference type="RefSeq" id="WP_176909571.1">
    <property type="nucleotide sequence ID" value="NZ_JABKAU010000035.1"/>
</dbReference>
<evidence type="ECO:0000313" key="1">
    <source>
        <dbReference type="EMBL" id="NVO32702.1"/>
    </source>
</evidence>
<dbReference type="InterPro" id="IPR018641">
    <property type="entry name" value="Trfase_1_rSAM/seldom-assoc"/>
</dbReference>
<dbReference type="AlphaFoldDB" id="A0A7Y7PS57"/>
<dbReference type="Gene3D" id="3.90.550.10">
    <property type="entry name" value="Spore Coat Polysaccharide Biosynthesis Protein SpsA, Chain A"/>
    <property type="match status" value="1"/>
</dbReference>
<organism evidence="1 2">
    <name type="scientific">Hymenobacter lapidiphilus</name>
    <dbReference type="NCBI Taxonomy" id="2608003"/>
    <lineage>
        <taxon>Bacteria</taxon>
        <taxon>Pseudomonadati</taxon>
        <taxon>Bacteroidota</taxon>
        <taxon>Cytophagia</taxon>
        <taxon>Cytophagales</taxon>
        <taxon>Hymenobacteraceae</taxon>
        <taxon>Hymenobacter</taxon>
    </lineage>
</organism>
<evidence type="ECO:0000313" key="2">
    <source>
        <dbReference type="Proteomes" id="UP000565521"/>
    </source>
</evidence>
<accession>A0A7Y7PS57</accession>
<gene>
    <name evidence="1" type="ORF">HW554_15915</name>
</gene>
<dbReference type="EMBL" id="JABKAU010000035">
    <property type="protein sequence ID" value="NVO32702.1"/>
    <property type="molecule type" value="Genomic_DNA"/>
</dbReference>
<dbReference type="Pfam" id="PF09837">
    <property type="entry name" value="DUF2064"/>
    <property type="match status" value="1"/>
</dbReference>
<dbReference type="PANTHER" id="PTHR36529">
    <property type="entry name" value="SLL1095 PROTEIN"/>
    <property type="match status" value="1"/>
</dbReference>